<dbReference type="InterPro" id="IPR036188">
    <property type="entry name" value="FAD/NAD-bd_sf"/>
</dbReference>
<dbReference type="SUPFAM" id="SSF51905">
    <property type="entry name" value="FAD/NAD(P)-binding domain"/>
    <property type="match status" value="1"/>
</dbReference>
<comment type="caution">
    <text evidence="2">The sequence shown here is derived from an EMBL/GenBank/DDBJ whole genome shotgun (WGS) entry which is preliminary data.</text>
</comment>
<dbReference type="AlphaFoldDB" id="A0A7Z0D4N5"/>
<reference evidence="2 3" key="1">
    <citation type="submission" date="2020-07" db="EMBL/GenBank/DDBJ databases">
        <title>Sequencing the genomes of 1000 actinobacteria strains.</title>
        <authorList>
            <person name="Klenk H.-P."/>
        </authorList>
    </citation>
    <scope>NUCLEOTIDE SEQUENCE [LARGE SCALE GENOMIC DNA]</scope>
    <source>
        <strain evidence="2 3">DSM 26341</strain>
    </source>
</reference>
<dbReference type="GO" id="GO:0005737">
    <property type="term" value="C:cytoplasm"/>
    <property type="evidence" value="ECO:0007669"/>
    <property type="project" value="TreeGrafter"/>
</dbReference>
<dbReference type="PANTHER" id="PTHR13847">
    <property type="entry name" value="SARCOSINE DEHYDROGENASE-RELATED"/>
    <property type="match status" value="1"/>
</dbReference>
<dbReference type="Gene3D" id="3.50.50.60">
    <property type="entry name" value="FAD/NAD(P)-binding domain"/>
    <property type="match status" value="1"/>
</dbReference>
<keyword evidence="3" id="KW-1185">Reference proteome</keyword>
<dbReference type="Gene3D" id="3.30.9.10">
    <property type="entry name" value="D-Amino Acid Oxidase, subunit A, domain 2"/>
    <property type="match status" value="1"/>
</dbReference>
<evidence type="ECO:0000259" key="1">
    <source>
        <dbReference type="Pfam" id="PF01266"/>
    </source>
</evidence>
<organism evidence="2 3">
    <name type="scientific">Spelaeicoccus albus</name>
    <dbReference type="NCBI Taxonomy" id="1280376"/>
    <lineage>
        <taxon>Bacteria</taxon>
        <taxon>Bacillati</taxon>
        <taxon>Actinomycetota</taxon>
        <taxon>Actinomycetes</taxon>
        <taxon>Micrococcales</taxon>
        <taxon>Brevibacteriaceae</taxon>
        <taxon>Spelaeicoccus</taxon>
    </lineage>
</organism>
<protein>
    <submittedName>
        <fullName evidence="2">Glycine/D-amino acid oxidase-like deaminating enzyme</fullName>
    </submittedName>
</protein>
<sequence length="383" mass="40984">MNMQSSYDIVIVGGGIYGTSLAYALSKEDCSIGLFESDNFAAGASGGPGERGVRASGRDLRELPIAARARELWKAYEETFTAGVGYRRTGGLAVFDTPPAGSLDELKGLARQRATAQTRLGVNTTYLEGDRLFELEPELSPSVVGALYCPEDGTANHTYATQQFGSRASEAGVDVVTGTSVATVNYSEGRAKSIDLDSGESVGVNQSLVLLCNTSVPELLPPGQGQDLPLWSIYPQMVYVRDNRDKVINQLISHLGRKLSMKQLPDGTFMLSGGLGIDNDSLGAHGSLKAMTYNVQDAVATFPFLSDAVFDKVNHERRDTVCVDGIPIIDQPTGIVNTYFGVGWSGHGFAISLGFTELIASWLKTGDKPNMLSPFSIARFSSQ</sequence>
<dbReference type="InterPro" id="IPR006076">
    <property type="entry name" value="FAD-dep_OxRdtase"/>
</dbReference>
<name>A0A7Z0D4N5_9MICO</name>
<proteinExistence type="predicted"/>
<gene>
    <name evidence="2" type="ORF">BJY26_003138</name>
</gene>
<dbReference type="EMBL" id="JACBZP010000001">
    <property type="protein sequence ID" value="NYI68832.1"/>
    <property type="molecule type" value="Genomic_DNA"/>
</dbReference>
<feature type="domain" description="FAD dependent oxidoreductase" evidence="1">
    <location>
        <begin position="8"/>
        <end position="362"/>
    </location>
</feature>
<evidence type="ECO:0000313" key="3">
    <source>
        <dbReference type="Proteomes" id="UP000539111"/>
    </source>
</evidence>
<dbReference type="Pfam" id="PF01266">
    <property type="entry name" value="DAO"/>
    <property type="match status" value="1"/>
</dbReference>
<evidence type="ECO:0000313" key="2">
    <source>
        <dbReference type="EMBL" id="NYI68832.1"/>
    </source>
</evidence>
<dbReference type="Proteomes" id="UP000539111">
    <property type="component" value="Unassembled WGS sequence"/>
</dbReference>
<accession>A0A7Z0D4N5</accession>